<feature type="compositionally biased region" description="Low complexity" evidence="1">
    <location>
        <begin position="69"/>
        <end position="79"/>
    </location>
</feature>
<dbReference type="Gene3D" id="1.25.10.10">
    <property type="entry name" value="Leucine-rich Repeat Variant"/>
    <property type="match status" value="1"/>
</dbReference>
<proteinExistence type="predicted"/>
<comment type="caution">
    <text evidence="2">The sequence shown here is derived from an EMBL/GenBank/DDBJ whole genome shotgun (WGS) entry which is preliminary data.</text>
</comment>
<dbReference type="PANTHER" id="PTHR21567:SF87">
    <property type="entry name" value="CRESCERIN-LIKE PROTEIN CHE-12"/>
    <property type="match status" value="1"/>
</dbReference>
<dbReference type="GO" id="GO:0000226">
    <property type="term" value="P:microtubule cytoskeleton organization"/>
    <property type="evidence" value="ECO:0007669"/>
    <property type="project" value="TreeGrafter"/>
</dbReference>
<dbReference type="InterPro" id="IPR016024">
    <property type="entry name" value="ARM-type_fold"/>
</dbReference>
<evidence type="ECO:0000313" key="2">
    <source>
        <dbReference type="EMBL" id="GFR33754.1"/>
    </source>
</evidence>
<evidence type="ECO:0000256" key="1">
    <source>
        <dbReference type="SAM" id="MobiDB-lite"/>
    </source>
</evidence>
<protein>
    <submittedName>
        <fullName evidence="2">TOG array regulator of axonemal microtubules protein 1</fullName>
    </submittedName>
</protein>
<sequence>MGQWSLSIYHDFFSSQSTPTLNCHVELLNPKKYNFNILQISTPNTTESIQEFDEVEELQNKRILEVLPSSISSPGMSPMNTCWKSDKNQKEKGTKQPSKPLLVTENEKLLKEYPKNPSVKKGVDKVSPTSKGQLRFDDRKNLKVPLKTKNFIKDKINKNIYLNIKNDIPKTPSIEFPSPEPGIMSEPEIISEPECDGGELDSRPFTKESNGEVFSPRTESDIIEECLEESTLDYEQDFEDYSEDLDETAKTVEDEIMPDSLEKICHKNTKSLKTKELNQKPERKFDSKTGHVKECRKEKNAQASNKGKGVQKASIPANKAMTENKVKEVSKAKNPIIKAKSIRAKKSTVKVIDHPISTVETELEDDEELPEEIQENTESEQSIEEDIERFDDIVVTPEDETRHVKRNHKIPKPQTKKSHDKYFERGSIAQSSQSSIASKYSAETAMWQKGKEIPRTPVMPLKGNKGFVHNNMKNKPKPTKGPRPMKPLEKKPKVPETKKGKMSKFNEPRNNNSKETEEISEKLPIEKDSDEMADVLCLPEGVSPGCQWRRDLEYAVKGGTCDWAQKFERNVNKMVAFPNLETADTVMRKAIDDLCGKAWKAKEEAMTVVIRLAKHHPICVYDNIPKIVVAICNEVRNFRQSVAGKAVLTLGYLYEIMGKRLESKLRIVVGALLAKSGNRTLAAYFRLVIKSLFKIMHSTTAHKTTLAFIHEGARHPNKASRETAAQFLVLLTEQLGPVNSLAGPLASHMLKCATLFVFDCSALTRHCGKRMFQVFKNNRNFEKLKDHHLDINTNENLSKILEQIDTKGVCEEHLPINIIK</sequence>
<feature type="region of interest" description="Disordered" evidence="1">
    <location>
        <begin position="272"/>
        <end position="331"/>
    </location>
</feature>
<gene>
    <name evidence="2" type="primary">Togaram1_1</name>
    <name evidence="2" type="ORF">TNCT_469221</name>
</gene>
<feature type="region of interest" description="Disordered" evidence="1">
    <location>
        <begin position="455"/>
        <end position="520"/>
    </location>
</feature>
<evidence type="ECO:0000313" key="3">
    <source>
        <dbReference type="Proteomes" id="UP000887116"/>
    </source>
</evidence>
<organism evidence="2 3">
    <name type="scientific">Trichonephila clavata</name>
    <name type="common">Joro spider</name>
    <name type="synonym">Nephila clavata</name>
    <dbReference type="NCBI Taxonomy" id="2740835"/>
    <lineage>
        <taxon>Eukaryota</taxon>
        <taxon>Metazoa</taxon>
        <taxon>Ecdysozoa</taxon>
        <taxon>Arthropoda</taxon>
        <taxon>Chelicerata</taxon>
        <taxon>Arachnida</taxon>
        <taxon>Araneae</taxon>
        <taxon>Araneomorphae</taxon>
        <taxon>Entelegynae</taxon>
        <taxon>Araneoidea</taxon>
        <taxon>Nephilidae</taxon>
        <taxon>Trichonephila</taxon>
    </lineage>
</organism>
<feature type="compositionally biased region" description="Basic and acidic residues" evidence="1">
    <location>
        <begin position="486"/>
        <end position="520"/>
    </location>
</feature>
<feature type="region of interest" description="Disordered" evidence="1">
    <location>
        <begin position="357"/>
        <end position="435"/>
    </location>
</feature>
<name>A0A8X6J213_TRICU</name>
<dbReference type="SUPFAM" id="SSF48371">
    <property type="entry name" value="ARM repeat"/>
    <property type="match status" value="1"/>
</dbReference>
<dbReference type="PANTHER" id="PTHR21567">
    <property type="entry name" value="CLASP"/>
    <property type="match status" value="1"/>
</dbReference>
<feature type="compositionally biased region" description="Basic and acidic residues" evidence="1">
    <location>
        <begin position="84"/>
        <end position="94"/>
    </location>
</feature>
<dbReference type="Proteomes" id="UP000887116">
    <property type="component" value="Unassembled WGS sequence"/>
</dbReference>
<feature type="region of interest" description="Disordered" evidence="1">
    <location>
        <begin position="69"/>
        <end position="100"/>
    </location>
</feature>
<dbReference type="EMBL" id="BMAO01039792">
    <property type="protein sequence ID" value="GFR33754.1"/>
    <property type="molecule type" value="Genomic_DNA"/>
</dbReference>
<dbReference type="GO" id="GO:0008017">
    <property type="term" value="F:microtubule binding"/>
    <property type="evidence" value="ECO:0007669"/>
    <property type="project" value="TreeGrafter"/>
</dbReference>
<feature type="compositionally biased region" description="Basic residues" evidence="1">
    <location>
        <begin position="403"/>
        <end position="419"/>
    </location>
</feature>
<feature type="compositionally biased region" description="Basic and acidic residues" evidence="1">
    <location>
        <begin position="273"/>
        <end position="300"/>
    </location>
</feature>
<reference evidence="2" key="1">
    <citation type="submission" date="2020-07" db="EMBL/GenBank/DDBJ databases">
        <title>Multicomponent nature underlies the extraordinary mechanical properties of spider dragline silk.</title>
        <authorList>
            <person name="Kono N."/>
            <person name="Nakamura H."/>
            <person name="Mori M."/>
            <person name="Yoshida Y."/>
            <person name="Ohtoshi R."/>
            <person name="Malay A.D."/>
            <person name="Moran D.A.P."/>
            <person name="Tomita M."/>
            <person name="Numata K."/>
            <person name="Arakawa K."/>
        </authorList>
    </citation>
    <scope>NUCLEOTIDE SEQUENCE</scope>
</reference>
<dbReference type="AlphaFoldDB" id="A0A8X6J213"/>
<keyword evidence="3" id="KW-1185">Reference proteome</keyword>
<feature type="compositionally biased region" description="Acidic residues" evidence="1">
    <location>
        <begin position="361"/>
        <end position="389"/>
    </location>
</feature>
<dbReference type="OrthoDB" id="6437756at2759"/>
<dbReference type="InterPro" id="IPR011989">
    <property type="entry name" value="ARM-like"/>
</dbReference>
<feature type="compositionally biased region" description="Basic and acidic residues" evidence="1">
    <location>
        <begin position="322"/>
        <end position="331"/>
    </location>
</feature>
<accession>A0A8X6J213</accession>
<dbReference type="GO" id="GO:0005881">
    <property type="term" value="C:cytoplasmic microtubule"/>
    <property type="evidence" value="ECO:0007669"/>
    <property type="project" value="TreeGrafter"/>
</dbReference>